<dbReference type="AlphaFoldDB" id="A0A5B7IMF7"/>
<keyword evidence="2" id="KW-1185">Reference proteome</keyword>
<name>A0A5B7IMF7_PORTR</name>
<proteinExistence type="predicted"/>
<dbReference type="EMBL" id="VSRR010060796">
    <property type="protein sequence ID" value="MPC82806.1"/>
    <property type="molecule type" value="Genomic_DNA"/>
</dbReference>
<evidence type="ECO:0000313" key="2">
    <source>
        <dbReference type="Proteomes" id="UP000324222"/>
    </source>
</evidence>
<protein>
    <submittedName>
        <fullName evidence="1">Uncharacterized protein</fullName>
    </submittedName>
</protein>
<gene>
    <name evidence="1" type="ORF">E2C01_077490</name>
</gene>
<organism evidence="1 2">
    <name type="scientific">Portunus trituberculatus</name>
    <name type="common">Swimming crab</name>
    <name type="synonym">Neptunus trituberculatus</name>
    <dbReference type="NCBI Taxonomy" id="210409"/>
    <lineage>
        <taxon>Eukaryota</taxon>
        <taxon>Metazoa</taxon>
        <taxon>Ecdysozoa</taxon>
        <taxon>Arthropoda</taxon>
        <taxon>Crustacea</taxon>
        <taxon>Multicrustacea</taxon>
        <taxon>Malacostraca</taxon>
        <taxon>Eumalacostraca</taxon>
        <taxon>Eucarida</taxon>
        <taxon>Decapoda</taxon>
        <taxon>Pleocyemata</taxon>
        <taxon>Brachyura</taxon>
        <taxon>Eubrachyura</taxon>
        <taxon>Portunoidea</taxon>
        <taxon>Portunidae</taxon>
        <taxon>Portuninae</taxon>
        <taxon>Portunus</taxon>
    </lineage>
</organism>
<accession>A0A5B7IMF7</accession>
<sequence length="60" mass="6583">MFITGFGFPLSSLINLGTSLQLRDDFCMGNVANCPGINLFWGVRTPLQSPPQKIIASFLH</sequence>
<comment type="caution">
    <text evidence="1">The sequence shown here is derived from an EMBL/GenBank/DDBJ whole genome shotgun (WGS) entry which is preliminary data.</text>
</comment>
<dbReference type="Proteomes" id="UP000324222">
    <property type="component" value="Unassembled WGS sequence"/>
</dbReference>
<reference evidence="1 2" key="1">
    <citation type="submission" date="2019-05" db="EMBL/GenBank/DDBJ databases">
        <title>Another draft genome of Portunus trituberculatus and its Hox gene families provides insights of decapod evolution.</title>
        <authorList>
            <person name="Jeong J.-H."/>
            <person name="Song I."/>
            <person name="Kim S."/>
            <person name="Choi T."/>
            <person name="Kim D."/>
            <person name="Ryu S."/>
            <person name="Kim W."/>
        </authorList>
    </citation>
    <scope>NUCLEOTIDE SEQUENCE [LARGE SCALE GENOMIC DNA]</scope>
    <source>
        <tissue evidence="1">Muscle</tissue>
    </source>
</reference>
<evidence type="ECO:0000313" key="1">
    <source>
        <dbReference type="EMBL" id="MPC82806.1"/>
    </source>
</evidence>